<dbReference type="InterPro" id="IPR000887">
    <property type="entry name" value="Aldlse_KDPG_KHG"/>
</dbReference>
<dbReference type="PANTHER" id="PTHR30246">
    <property type="entry name" value="2-KETO-3-DEOXY-6-PHOSPHOGLUCONATE ALDOLASE"/>
    <property type="match status" value="1"/>
</dbReference>
<dbReference type="EC" id="4.1.2.14" evidence="6"/>
<dbReference type="AlphaFoldDB" id="A0A6N7QVC7"/>
<dbReference type="EC" id="4.1.3.16" evidence="6"/>
<organism evidence="6 7">
    <name type="scientific">Gracilibacillus thailandensis</name>
    <dbReference type="NCBI Taxonomy" id="563735"/>
    <lineage>
        <taxon>Bacteria</taxon>
        <taxon>Bacillati</taxon>
        <taxon>Bacillota</taxon>
        <taxon>Bacilli</taxon>
        <taxon>Bacillales</taxon>
        <taxon>Bacillaceae</taxon>
        <taxon>Gracilibacillus</taxon>
    </lineage>
</organism>
<dbReference type="Pfam" id="PF01081">
    <property type="entry name" value="Aldolase"/>
    <property type="match status" value="1"/>
</dbReference>
<evidence type="ECO:0000256" key="4">
    <source>
        <dbReference type="ARBA" id="ARBA00023239"/>
    </source>
</evidence>
<dbReference type="Proteomes" id="UP000435187">
    <property type="component" value="Unassembled WGS sequence"/>
</dbReference>
<gene>
    <name evidence="6" type="primary">eda</name>
    <name evidence="6" type="ORF">GH885_03970</name>
</gene>
<evidence type="ECO:0000313" key="6">
    <source>
        <dbReference type="EMBL" id="MRI65504.1"/>
    </source>
</evidence>
<evidence type="ECO:0000256" key="1">
    <source>
        <dbReference type="ARBA" id="ARBA00004761"/>
    </source>
</evidence>
<protein>
    <submittedName>
        <fullName evidence="6">Bifunctional 4-hydroxy-2-oxoglutarate aldolase/2-dehydro-3-deoxy-phosphogluconate aldolase</fullName>
        <ecNumber evidence="6">4.1.2.14</ecNumber>
        <ecNumber evidence="6">4.1.3.16</ecNumber>
    </submittedName>
</protein>
<dbReference type="CDD" id="cd00452">
    <property type="entry name" value="KDPG_aldolase"/>
    <property type="match status" value="1"/>
</dbReference>
<reference evidence="6 7" key="1">
    <citation type="submission" date="2019-10" db="EMBL/GenBank/DDBJ databases">
        <title>Gracilibacillus salitolerans sp. nov., a moderate halophile isolated from a saline soil in northwest China.</title>
        <authorList>
            <person name="Gan L."/>
        </authorList>
    </citation>
    <scope>NUCLEOTIDE SEQUENCE [LARGE SCALE GENOMIC DNA]</scope>
    <source>
        <strain evidence="6 7">TP2-8</strain>
    </source>
</reference>
<comment type="subunit">
    <text evidence="3">Homotrimer.</text>
</comment>
<dbReference type="NCBIfam" id="TIGR01182">
    <property type="entry name" value="eda"/>
    <property type="match status" value="1"/>
</dbReference>
<evidence type="ECO:0000256" key="2">
    <source>
        <dbReference type="ARBA" id="ARBA00006906"/>
    </source>
</evidence>
<evidence type="ECO:0000256" key="5">
    <source>
        <dbReference type="ARBA" id="ARBA00023277"/>
    </source>
</evidence>
<name>A0A6N7QVC7_9BACI</name>
<dbReference type="InterPro" id="IPR013785">
    <property type="entry name" value="Aldolase_TIM"/>
</dbReference>
<dbReference type="EMBL" id="WJEE01000005">
    <property type="protein sequence ID" value="MRI65504.1"/>
    <property type="molecule type" value="Genomic_DNA"/>
</dbReference>
<comment type="caution">
    <text evidence="6">The sequence shown here is derived from an EMBL/GenBank/DDBJ whole genome shotgun (WGS) entry which is preliminary data.</text>
</comment>
<dbReference type="GO" id="GO:0008675">
    <property type="term" value="F:2-dehydro-3-deoxy-phosphogluconate aldolase activity"/>
    <property type="evidence" value="ECO:0007669"/>
    <property type="project" value="UniProtKB-EC"/>
</dbReference>
<evidence type="ECO:0000256" key="3">
    <source>
        <dbReference type="ARBA" id="ARBA00011233"/>
    </source>
</evidence>
<evidence type="ECO:0000313" key="7">
    <source>
        <dbReference type="Proteomes" id="UP000435187"/>
    </source>
</evidence>
<dbReference type="GO" id="GO:0008700">
    <property type="term" value="F:(R,S)-4-hydroxy-2-oxoglutarate aldolase activity"/>
    <property type="evidence" value="ECO:0007669"/>
    <property type="project" value="UniProtKB-EC"/>
</dbReference>
<dbReference type="PANTHER" id="PTHR30246:SF1">
    <property type="entry name" value="2-DEHYDRO-3-DEOXY-6-PHOSPHOGALACTONATE ALDOLASE-RELATED"/>
    <property type="match status" value="1"/>
</dbReference>
<comment type="pathway">
    <text evidence="1">Carbohydrate acid metabolism.</text>
</comment>
<comment type="similarity">
    <text evidence="2">Belongs to the KHG/KDPG aldolase family.</text>
</comment>
<keyword evidence="4 6" id="KW-0456">Lyase</keyword>
<accession>A0A6N7QVC7</accession>
<dbReference type="RefSeq" id="WP_153834334.1">
    <property type="nucleotide sequence ID" value="NZ_JBHUMW010000058.1"/>
</dbReference>
<keyword evidence="7" id="KW-1185">Reference proteome</keyword>
<sequence length="214" mass="22698">MTVLQRMLDTGVVAVMRKTTPETIIPIAQALRDGGVTSLEITVETPKVLTLIEKVKDELGDEVMVGAGTVLDAETARAALMAGASFIFSPTVREETIEMTKRYGAVSVAGAFTPTEILTAYEKGADMIKVFPASVVGPRFFKDIKGPLPHIPIMPTGGVDINNTSDYIKAGAVAVGAGSTLVKQADQITDNYLADLTNKAKAFIEAVEKGRNGR</sequence>
<proteinExistence type="inferred from homology"/>
<keyword evidence="5" id="KW-0119">Carbohydrate metabolism</keyword>
<dbReference type="Gene3D" id="3.20.20.70">
    <property type="entry name" value="Aldolase class I"/>
    <property type="match status" value="1"/>
</dbReference>
<dbReference type="SUPFAM" id="SSF51569">
    <property type="entry name" value="Aldolase"/>
    <property type="match status" value="1"/>
</dbReference>